<dbReference type="KEGG" id="fac:FACI_IFERC01G1684"/>
<accession>S0ATW2</accession>
<keyword evidence="5 7" id="KW-1133">Transmembrane helix</keyword>
<dbReference type="RefSeq" id="WP_009887718.1">
    <property type="nucleotide sequence ID" value="NC_021592.1"/>
</dbReference>
<evidence type="ECO:0000256" key="2">
    <source>
        <dbReference type="ARBA" id="ARBA00022448"/>
    </source>
</evidence>
<reference evidence="9 10" key="1">
    <citation type="journal article" date="2007" name="Proc. Natl. Acad. Sci. U.S.A.">
        <title>Genome dynamics in a natural archaeal population.</title>
        <authorList>
            <person name="Allen E.E."/>
            <person name="Tyson G.W."/>
            <person name="Whitaker R.J."/>
            <person name="Detter J.C."/>
            <person name="Richardson P.M."/>
            <person name="Banfield J.F."/>
        </authorList>
    </citation>
    <scope>NUCLEOTIDE SEQUENCE [LARGE SCALE GENOMIC DNA]</scope>
    <source>
        <strain evidence="10">fer1</strain>
    </source>
</reference>
<evidence type="ECO:0000313" key="9">
    <source>
        <dbReference type="EMBL" id="AGO61664.1"/>
    </source>
</evidence>
<dbReference type="HOGENOM" id="CLU_386187_0_0_2"/>
<dbReference type="GeneID" id="16025871"/>
<keyword evidence="2 7" id="KW-0813">Transport</keyword>
<evidence type="ECO:0000256" key="1">
    <source>
        <dbReference type="ARBA" id="ARBA00004651"/>
    </source>
</evidence>
<sequence length="707" mass="76744">MSNKSYRKEKLQFRLYNFKKNWRLFYNSKYGKVGFYIVLIFVVLALISPLIIQHSDSLIYTAPEGEFTVADRQLSSKLPVIVSGISASSSSADGVYLVYTASASGIYGVDVCNGTFYHLDQSRTPVNNITAITAESLISGVHTYVIANTSGNILIGETTWSSGIEGHGTPTMQVTKIPMNNVTGLFTSGFTDHSLMASYTIEYDSAYYAYPDYPVYIYIISHNTTGYYLNQYYMYNLLHGTNGAEHSIKLPYNVKPTNYEFDAAGFSSSAEVFVSQGNHLLGYTTTGKLETNITLKQNINMIYIPSAYKTSNNSYNRVFVQGNTSIYSINTFNDSESMIFNTANRITTVSSTGGSTGYPSYVLVGVSNKTMYILDKPNSVLRTMSLPININRIDVFSDNFLLDNDTGAYIFLPADHMATGSYVWSLSFKNGSSPLFFANPLSGGRESFAISHGDNISIYSTAGKDLNPLPPTLTPVGGNSILPLGTTAHGNDAWSQFIGSFLTDIEIGITVGIGILLISLAIGMLIGYFAGIVSAGFETLSLAIYLIPSLPLLIVVAAIVGPSLTGIILVLTLLSWPFAAFTLIGIVRSLKNRAFVDSAKVSGAGTFQILKNHMLKNVTPILVYLTAINIGGAVAAVSTLQVLGIAPLTVPTWGGMLDGFYSDAFALALAPWWFMPPIIAITLFILAFIFLSRGMDNVVNPRIGGRR</sequence>
<evidence type="ECO:0000313" key="10">
    <source>
        <dbReference type="Proteomes" id="UP000014660"/>
    </source>
</evidence>
<feature type="transmembrane region" description="Helical" evidence="7">
    <location>
        <begin position="621"/>
        <end position="650"/>
    </location>
</feature>
<comment type="similarity">
    <text evidence="7">Belongs to the binding-protein-dependent transport system permease family.</text>
</comment>
<evidence type="ECO:0000256" key="7">
    <source>
        <dbReference type="RuleBase" id="RU363032"/>
    </source>
</evidence>
<dbReference type="CDD" id="cd06261">
    <property type="entry name" value="TM_PBP2"/>
    <property type="match status" value="1"/>
</dbReference>
<dbReference type="GO" id="GO:0005886">
    <property type="term" value="C:plasma membrane"/>
    <property type="evidence" value="ECO:0007669"/>
    <property type="project" value="UniProtKB-SubCell"/>
</dbReference>
<evidence type="ECO:0000256" key="3">
    <source>
        <dbReference type="ARBA" id="ARBA00022475"/>
    </source>
</evidence>
<feature type="transmembrane region" description="Helical" evidence="7">
    <location>
        <begin position="670"/>
        <end position="692"/>
    </location>
</feature>
<comment type="subcellular location">
    <subcellularLocation>
        <location evidence="1 7">Cell membrane</location>
        <topology evidence="1 7">Multi-pass membrane protein</topology>
    </subcellularLocation>
</comment>
<organism evidence="9 10">
    <name type="scientific">Ferroplasma acidarmanus Fer1</name>
    <dbReference type="NCBI Taxonomy" id="333146"/>
    <lineage>
        <taxon>Archaea</taxon>
        <taxon>Methanobacteriati</taxon>
        <taxon>Thermoplasmatota</taxon>
        <taxon>Thermoplasmata</taxon>
        <taxon>Thermoplasmatales</taxon>
        <taxon>Ferroplasmaceae</taxon>
        <taxon>Ferroplasma</taxon>
    </lineage>
</organism>
<dbReference type="Proteomes" id="UP000014660">
    <property type="component" value="Chromosome"/>
</dbReference>
<keyword evidence="3" id="KW-1003">Cell membrane</keyword>
<feature type="transmembrane region" description="Helical" evidence="7">
    <location>
        <begin position="507"/>
        <end position="530"/>
    </location>
</feature>
<keyword evidence="6 7" id="KW-0472">Membrane</keyword>
<name>S0ATW2_FERAC</name>
<evidence type="ECO:0000259" key="8">
    <source>
        <dbReference type="PROSITE" id="PS50928"/>
    </source>
</evidence>
<dbReference type="Pfam" id="PF00528">
    <property type="entry name" value="BPD_transp_1"/>
    <property type="match status" value="1"/>
</dbReference>
<proteinExistence type="inferred from homology"/>
<evidence type="ECO:0000256" key="4">
    <source>
        <dbReference type="ARBA" id="ARBA00022692"/>
    </source>
</evidence>
<keyword evidence="10" id="KW-1185">Reference proteome</keyword>
<keyword evidence="4 7" id="KW-0812">Transmembrane</keyword>
<feature type="domain" description="ABC transmembrane type-1" evidence="8">
    <location>
        <begin position="505"/>
        <end position="692"/>
    </location>
</feature>
<feature type="transmembrane region" description="Helical" evidence="7">
    <location>
        <begin position="542"/>
        <end position="561"/>
    </location>
</feature>
<dbReference type="PANTHER" id="PTHR43386:SF1">
    <property type="entry name" value="D,D-DIPEPTIDE TRANSPORT SYSTEM PERMEASE PROTEIN DDPC-RELATED"/>
    <property type="match status" value="1"/>
</dbReference>
<dbReference type="InterPro" id="IPR035906">
    <property type="entry name" value="MetI-like_sf"/>
</dbReference>
<dbReference type="InterPro" id="IPR050366">
    <property type="entry name" value="BP-dependent_transpt_permease"/>
</dbReference>
<protein>
    <recommendedName>
        <fullName evidence="8">ABC transmembrane type-1 domain-containing protein</fullName>
    </recommendedName>
</protein>
<dbReference type="Gene3D" id="1.10.3720.10">
    <property type="entry name" value="MetI-like"/>
    <property type="match status" value="1"/>
</dbReference>
<evidence type="ECO:0000256" key="6">
    <source>
        <dbReference type="ARBA" id="ARBA00023136"/>
    </source>
</evidence>
<gene>
    <name evidence="9" type="ORF">FACI_IFERC00001G1684</name>
</gene>
<dbReference type="SUPFAM" id="SSF161098">
    <property type="entry name" value="MetI-like"/>
    <property type="match status" value="1"/>
</dbReference>
<dbReference type="PANTHER" id="PTHR43386">
    <property type="entry name" value="OLIGOPEPTIDE TRANSPORT SYSTEM PERMEASE PROTEIN APPC"/>
    <property type="match status" value="1"/>
</dbReference>
<dbReference type="InterPro" id="IPR000515">
    <property type="entry name" value="MetI-like"/>
</dbReference>
<dbReference type="AlphaFoldDB" id="S0ATW2"/>
<evidence type="ECO:0000256" key="5">
    <source>
        <dbReference type="ARBA" id="ARBA00022989"/>
    </source>
</evidence>
<dbReference type="EMBL" id="CP004145">
    <property type="protein sequence ID" value="AGO61664.1"/>
    <property type="molecule type" value="Genomic_DNA"/>
</dbReference>
<dbReference type="GO" id="GO:0055085">
    <property type="term" value="P:transmembrane transport"/>
    <property type="evidence" value="ECO:0007669"/>
    <property type="project" value="InterPro"/>
</dbReference>
<dbReference type="PROSITE" id="PS50928">
    <property type="entry name" value="ABC_TM1"/>
    <property type="match status" value="1"/>
</dbReference>
<feature type="transmembrane region" description="Helical" evidence="7">
    <location>
        <begin position="33"/>
        <end position="52"/>
    </location>
</feature>
<feature type="transmembrane region" description="Helical" evidence="7">
    <location>
        <begin position="567"/>
        <end position="587"/>
    </location>
</feature>